<dbReference type="Pfam" id="PF00400">
    <property type="entry name" value="WD40"/>
    <property type="match status" value="2"/>
</dbReference>
<dbReference type="EMBL" id="MCFE01000010">
    <property type="protein sequence ID" value="ORY07226.1"/>
    <property type="molecule type" value="Genomic_DNA"/>
</dbReference>
<name>A0A1Y1ZAM0_9FUNG</name>
<sequence>MPELPGFYYDPERKRYFKILPNRSAPVSHPYRQDNLVQKQKQKEVEERNKLECETANRQTVRTSHRSYLREREITSNKDSISLRSNAEKFFCRSLQCQATLEIPNGIEISDIQILPHRTQLLCGQMDGHVRLLNYQHNTGDFVDQEWHSYTKHPTQITSISIGGDELVVCTSFNHWSLGRILGDRVTTVHSSHMENTTIWTSTAHGVRNIALGTSEGLFMMDPNRENIHVRRIRTHSDVFTIAVEPNEDNIYYSGCRNGKISLLDLRGRPENALGYRHRSAVCQLSRVGDWGLVSGGMDGAALLWDLRKQSEPLLHSIASKHPPRKKRKQETQVTPILDYHGHVNEHVRKLGFSINSQGSQLVIAGQDRMLRFWDVYSGQTLRQPIGQFEGEITATRWCQENDMQTIRKMESLPDFQINLANAKDLLAPRRGLWVAAGKTLHWYEMA</sequence>
<dbReference type="InterPro" id="IPR036322">
    <property type="entry name" value="WD40_repeat_dom_sf"/>
</dbReference>
<dbReference type="SMART" id="SM00320">
    <property type="entry name" value="WD40"/>
    <property type="match status" value="4"/>
</dbReference>
<evidence type="ECO:0000256" key="3">
    <source>
        <dbReference type="PROSITE-ProRule" id="PRU00221"/>
    </source>
</evidence>
<dbReference type="Proteomes" id="UP000193498">
    <property type="component" value="Unassembled WGS sequence"/>
</dbReference>
<dbReference type="PANTHER" id="PTHR44472">
    <property type="entry name" value="DDB1- AND CUL4-ASSOCIATED FACTOR 4-RELATED"/>
    <property type="match status" value="1"/>
</dbReference>
<dbReference type="InterPro" id="IPR015943">
    <property type="entry name" value="WD40/YVTN_repeat-like_dom_sf"/>
</dbReference>
<keyword evidence="1 3" id="KW-0853">WD repeat</keyword>
<gene>
    <name evidence="4" type="ORF">K493DRAFT_1042</name>
</gene>
<dbReference type="FunCoup" id="A0A1Y1ZAM0">
    <property type="interactions" value="7"/>
</dbReference>
<evidence type="ECO:0000256" key="2">
    <source>
        <dbReference type="ARBA" id="ARBA00022737"/>
    </source>
</evidence>
<dbReference type="SUPFAM" id="SSF50978">
    <property type="entry name" value="WD40 repeat-like"/>
    <property type="match status" value="1"/>
</dbReference>
<dbReference type="PROSITE" id="PS50082">
    <property type="entry name" value="WD_REPEATS_2"/>
    <property type="match status" value="1"/>
</dbReference>
<evidence type="ECO:0000256" key="1">
    <source>
        <dbReference type="ARBA" id="ARBA00022574"/>
    </source>
</evidence>
<keyword evidence="2" id="KW-0677">Repeat</keyword>
<dbReference type="AlphaFoldDB" id="A0A1Y1ZAM0"/>
<dbReference type="PANTHER" id="PTHR44472:SF1">
    <property type="entry name" value="DDB1 AND CUL4 ASSOCIATED FACTOR 4"/>
    <property type="match status" value="1"/>
</dbReference>
<dbReference type="InParanoid" id="A0A1Y1ZAM0"/>
<keyword evidence="5" id="KW-1185">Reference proteome</keyword>
<dbReference type="Gene3D" id="2.130.10.10">
    <property type="entry name" value="YVTN repeat-like/Quinoprotein amine dehydrogenase"/>
    <property type="match status" value="1"/>
</dbReference>
<dbReference type="InterPro" id="IPR001680">
    <property type="entry name" value="WD40_rpt"/>
</dbReference>
<feature type="repeat" description="WD" evidence="3">
    <location>
        <begin position="353"/>
        <end position="384"/>
    </location>
</feature>
<accession>A0A1Y1ZAM0</accession>
<protein>
    <submittedName>
        <fullName evidence="4">WD40 repeat-like protein</fullName>
    </submittedName>
</protein>
<dbReference type="STRING" id="1314790.A0A1Y1ZAM0"/>
<organism evidence="4 5">
    <name type="scientific">Basidiobolus meristosporus CBS 931.73</name>
    <dbReference type="NCBI Taxonomy" id="1314790"/>
    <lineage>
        <taxon>Eukaryota</taxon>
        <taxon>Fungi</taxon>
        <taxon>Fungi incertae sedis</taxon>
        <taxon>Zoopagomycota</taxon>
        <taxon>Entomophthoromycotina</taxon>
        <taxon>Basidiobolomycetes</taxon>
        <taxon>Basidiobolales</taxon>
        <taxon>Basidiobolaceae</taxon>
        <taxon>Basidiobolus</taxon>
    </lineage>
</organism>
<dbReference type="OrthoDB" id="128867at2759"/>
<evidence type="ECO:0000313" key="5">
    <source>
        <dbReference type="Proteomes" id="UP000193498"/>
    </source>
</evidence>
<evidence type="ECO:0000313" key="4">
    <source>
        <dbReference type="EMBL" id="ORY07226.1"/>
    </source>
</evidence>
<dbReference type="InterPro" id="IPR052254">
    <property type="entry name" value="CUL4-DDB1_E3_ligase_receptor"/>
</dbReference>
<reference evidence="4 5" key="1">
    <citation type="submission" date="2016-07" db="EMBL/GenBank/DDBJ databases">
        <title>Pervasive Adenine N6-methylation of Active Genes in Fungi.</title>
        <authorList>
            <consortium name="DOE Joint Genome Institute"/>
            <person name="Mondo S.J."/>
            <person name="Dannebaum R.O."/>
            <person name="Kuo R.C."/>
            <person name="Labutti K."/>
            <person name="Haridas S."/>
            <person name="Kuo A."/>
            <person name="Salamov A."/>
            <person name="Ahrendt S.R."/>
            <person name="Lipzen A."/>
            <person name="Sullivan W."/>
            <person name="Andreopoulos W.B."/>
            <person name="Clum A."/>
            <person name="Lindquist E."/>
            <person name="Daum C."/>
            <person name="Ramamoorthy G.K."/>
            <person name="Gryganskyi A."/>
            <person name="Culley D."/>
            <person name="Magnuson J.K."/>
            <person name="James T.Y."/>
            <person name="O'Malley M.A."/>
            <person name="Stajich J.E."/>
            <person name="Spatafora J.W."/>
            <person name="Visel A."/>
            <person name="Grigoriev I.V."/>
        </authorList>
    </citation>
    <scope>NUCLEOTIDE SEQUENCE [LARGE SCALE GENOMIC DNA]</scope>
    <source>
        <strain evidence="4 5">CBS 931.73</strain>
    </source>
</reference>
<comment type="caution">
    <text evidence="4">The sequence shown here is derived from an EMBL/GenBank/DDBJ whole genome shotgun (WGS) entry which is preliminary data.</text>
</comment>
<proteinExistence type="predicted"/>
<dbReference type="GO" id="GO:0080008">
    <property type="term" value="C:Cul4-RING E3 ubiquitin ligase complex"/>
    <property type="evidence" value="ECO:0007669"/>
    <property type="project" value="TreeGrafter"/>
</dbReference>